<dbReference type="Proteomes" id="UP000716291">
    <property type="component" value="Unassembled WGS sequence"/>
</dbReference>
<dbReference type="InterPro" id="IPR057947">
    <property type="entry name" value="TPR_XPO7/RBP17"/>
</dbReference>
<dbReference type="SUPFAM" id="SSF48371">
    <property type="entry name" value="ARM repeat"/>
    <property type="match status" value="1"/>
</dbReference>
<dbReference type="PANTHER" id="PTHR12596:SF2">
    <property type="entry name" value="EXPORTIN-7 ISOFORM X1"/>
    <property type="match status" value="1"/>
</dbReference>
<dbReference type="AlphaFoldDB" id="A0A9P6X5B9"/>
<evidence type="ECO:0000256" key="5">
    <source>
        <dbReference type="ARBA" id="ARBA00022490"/>
    </source>
</evidence>
<gene>
    <name evidence="9" type="ORF">G6F64_008183</name>
</gene>
<evidence type="ECO:0000256" key="1">
    <source>
        <dbReference type="ARBA" id="ARBA00004123"/>
    </source>
</evidence>
<comment type="caution">
    <text evidence="9">The sequence shown here is derived from an EMBL/GenBank/DDBJ whole genome shotgun (WGS) entry which is preliminary data.</text>
</comment>
<evidence type="ECO:0000256" key="2">
    <source>
        <dbReference type="ARBA" id="ARBA00004496"/>
    </source>
</evidence>
<evidence type="ECO:0000256" key="7">
    <source>
        <dbReference type="ARBA" id="ARBA00023242"/>
    </source>
</evidence>
<evidence type="ECO:0000256" key="4">
    <source>
        <dbReference type="ARBA" id="ARBA00022448"/>
    </source>
</evidence>
<comment type="subcellular location">
    <subcellularLocation>
        <location evidence="2">Cytoplasm</location>
    </subcellularLocation>
    <subcellularLocation>
        <location evidence="1">Nucleus</location>
    </subcellularLocation>
</comment>
<dbReference type="InterPro" id="IPR011989">
    <property type="entry name" value="ARM-like"/>
</dbReference>
<dbReference type="GO" id="GO:0005737">
    <property type="term" value="C:cytoplasm"/>
    <property type="evidence" value="ECO:0007669"/>
    <property type="project" value="UniProtKB-SubCell"/>
</dbReference>
<evidence type="ECO:0000256" key="3">
    <source>
        <dbReference type="ARBA" id="ARBA00009466"/>
    </source>
</evidence>
<evidence type="ECO:0000313" key="10">
    <source>
        <dbReference type="Proteomes" id="UP000716291"/>
    </source>
</evidence>
<dbReference type="PANTHER" id="PTHR12596">
    <property type="entry name" value="EXPORTIN 4,7-RELATED"/>
    <property type="match status" value="1"/>
</dbReference>
<organism evidence="9 10">
    <name type="scientific">Rhizopus oryzae</name>
    <name type="common">Mucormycosis agent</name>
    <name type="synonym">Rhizopus arrhizus var. delemar</name>
    <dbReference type="NCBI Taxonomy" id="64495"/>
    <lineage>
        <taxon>Eukaryota</taxon>
        <taxon>Fungi</taxon>
        <taxon>Fungi incertae sedis</taxon>
        <taxon>Mucoromycota</taxon>
        <taxon>Mucoromycotina</taxon>
        <taxon>Mucoromycetes</taxon>
        <taxon>Mucorales</taxon>
        <taxon>Mucorineae</taxon>
        <taxon>Rhizopodaceae</taxon>
        <taxon>Rhizopus</taxon>
    </lineage>
</organism>
<dbReference type="InterPro" id="IPR044189">
    <property type="entry name" value="XPO4/7-like"/>
</dbReference>
<keyword evidence="10" id="KW-1185">Reference proteome</keyword>
<evidence type="ECO:0000256" key="6">
    <source>
        <dbReference type="ARBA" id="ARBA00022927"/>
    </source>
</evidence>
<accession>A0A9P6X5B9</accession>
<keyword evidence="7" id="KW-0539">Nucleus</keyword>
<sequence>MSQQDERTVYYISLCEQLYNPKSLQDSVEAQKILEQSFPTFSNSTATNDIATPTETASALRVLLESSPSPYVQTFCFSRLKQLVQDQLTTFSTEAKIQLRTFLLEYAFMHPDLIPFVVSQLASLLAVMTLIGWFEVEKYKDVYKDISQFIQASVDHRIIGLQILSVLVQDMNPPSFTRNSSKYRKAAGEFRDTQLFDVCETAFKTLEEIVQHGIAYSHIDHEQRLKEVTLNLIVRCFSYDFSGTSPDESGEDVGTIQVPTTWRPLLTKEDFLSTFFKAYNEFEPSHASKVMDCLVQIASIRIALFNEPYRTQFITSIMQGIRDIILSSHGLDNSDTYNGFCRFLSRFRATVPLNEMVQTPGYLDWIVLIADFSFKAFQSWKSVPNTSTYILSFWSRLVQSMTYYQQLGEEAIEKLSNITVEVVQAYVSATIESVPVYIEEGLDDPLENEDALIESLNYLGQIAHKKYRDSGMVITQLFDPITIQYQELVNSISVANPEGFREMLEIIETKFAWLIYIMAAFVGNRAAFMTSDNVDKMDSEITTRVLQLVNVQQLLQNQHGNTFMNEKLDLAFIYFFQQFKKSYMSESNGRDVYSNLSKVFGISDQVTMLDVIMRKIVSNMQFWADNELVIRRTLELFNDLNTGYGASKNLRKIETTNLIFQNHIASEIAFFQHEKQRENRTLYFQILCKLLFADDNATERIFYEFMKPFDMRIQALGPLDTIEAFRQEKTRKAIRDIFIDLHGFISSIQSRRHFLFFFDWFYNHHSSLLLHAVEAWSPDPIVNTLLTFYLEYASNKNQRLGFDISSPNGILIFKDASQIICSYNQQLSKQPEPSADQAYDYKYKGISLCFNILSKCLGGKYINFGILWLYQDKAANEAFEATLQLVQSIPLNDLFSFPKLSQSFFYMLDEFVKEQQLMAMPHVSPEIFLHLIQACEQGIESMDQVVFSHACSAINHICCYVIGETERLTRQQQRRRSSQQHWLITYLAQFRHVLPTLLTSLLQILLFDDKADQWTLSRPLYPLILLERDYVYRYINAVIENQLPERKTIVTTVLNGLLSGINWTLSTKDRERFTHNVSTFRKPLNAHSIKLTPLATSPAYY</sequence>
<dbReference type="OrthoDB" id="244158at2759"/>
<comment type="similarity">
    <text evidence="3">Belongs to the exportin family.</text>
</comment>
<protein>
    <recommendedName>
        <fullName evidence="8">Exportin-7/Ran-binding protein 17 TPR repeats domain-containing protein</fullName>
    </recommendedName>
</protein>
<name>A0A9P6X5B9_RHIOR</name>
<dbReference type="GO" id="GO:0005049">
    <property type="term" value="F:nuclear export signal receptor activity"/>
    <property type="evidence" value="ECO:0007669"/>
    <property type="project" value="InterPro"/>
</dbReference>
<dbReference type="Gene3D" id="1.25.10.10">
    <property type="entry name" value="Leucine-rich Repeat Variant"/>
    <property type="match status" value="1"/>
</dbReference>
<keyword evidence="5" id="KW-0963">Cytoplasm</keyword>
<proteinExistence type="inferred from homology"/>
<reference evidence="9" key="1">
    <citation type="journal article" date="2020" name="Microb. Genom.">
        <title>Genetic diversity of clinical and environmental Mucorales isolates obtained from an investigation of mucormycosis cases among solid organ transplant recipients.</title>
        <authorList>
            <person name="Nguyen M.H."/>
            <person name="Kaul D."/>
            <person name="Muto C."/>
            <person name="Cheng S.J."/>
            <person name="Richter R.A."/>
            <person name="Bruno V.M."/>
            <person name="Liu G."/>
            <person name="Beyhan S."/>
            <person name="Sundermann A.J."/>
            <person name="Mounaud S."/>
            <person name="Pasculle A.W."/>
            <person name="Nierman W.C."/>
            <person name="Driscoll E."/>
            <person name="Cumbie R."/>
            <person name="Clancy C.J."/>
            <person name="Dupont C.L."/>
        </authorList>
    </citation>
    <scope>NUCLEOTIDE SEQUENCE</scope>
    <source>
        <strain evidence="9">GL11</strain>
    </source>
</reference>
<dbReference type="InterPro" id="IPR016024">
    <property type="entry name" value="ARM-type_fold"/>
</dbReference>
<evidence type="ECO:0000313" key="9">
    <source>
        <dbReference type="EMBL" id="KAG1305684.1"/>
    </source>
</evidence>
<dbReference type="EMBL" id="JAANQT010001307">
    <property type="protein sequence ID" value="KAG1305684.1"/>
    <property type="molecule type" value="Genomic_DNA"/>
</dbReference>
<keyword evidence="6" id="KW-0653">Protein transport</keyword>
<dbReference type="GO" id="GO:0006611">
    <property type="term" value="P:protein export from nucleus"/>
    <property type="evidence" value="ECO:0007669"/>
    <property type="project" value="TreeGrafter"/>
</dbReference>
<dbReference type="GO" id="GO:0005643">
    <property type="term" value="C:nuclear pore"/>
    <property type="evidence" value="ECO:0007669"/>
    <property type="project" value="TreeGrafter"/>
</dbReference>
<feature type="domain" description="Exportin-7/Ran-binding protein 17 TPR repeats" evidence="8">
    <location>
        <begin position="434"/>
        <end position="677"/>
    </location>
</feature>
<keyword evidence="4" id="KW-0813">Transport</keyword>
<evidence type="ECO:0000259" key="8">
    <source>
        <dbReference type="Pfam" id="PF25795"/>
    </source>
</evidence>
<dbReference type="Pfam" id="PF25795">
    <property type="entry name" value="TPR_XPO7"/>
    <property type="match status" value="1"/>
</dbReference>